<evidence type="ECO:0000313" key="1">
    <source>
        <dbReference type="EMBL" id="GAA2207401.1"/>
    </source>
</evidence>
<dbReference type="RefSeq" id="WP_344474566.1">
    <property type="nucleotide sequence ID" value="NZ_BAAAQX010000006.1"/>
</dbReference>
<gene>
    <name evidence="1" type="ORF">GCM10009850_028590</name>
</gene>
<protein>
    <recommendedName>
        <fullName evidence="3">PE domain-containing protein</fullName>
    </recommendedName>
</protein>
<dbReference type="Proteomes" id="UP001499843">
    <property type="component" value="Unassembled WGS sequence"/>
</dbReference>
<sequence>MIGYEVRTTVLHNAGTDLGGVASDVRTALDDLLATVSTDGTIPQNDDISAMIAVAYQTIQEIAAGSIADAVTALGGYGEGLTSMAATYRGTDLDTAAAIRAGAAWA</sequence>
<evidence type="ECO:0000313" key="2">
    <source>
        <dbReference type="Proteomes" id="UP001499843"/>
    </source>
</evidence>
<name>A0ABN3CDD6_9ACTN</name>
<accession>A0ABN3CDD6</accession>
<proteinExistence type="predicted"/>
<dbReference type="EMBL" id="BAAAQX010000006">
    <property type="protein sequence ID" value="GAA2207401.1"/>
    <property type="molecule type" value="Genomic_DNA"/>
</dbReference>
<comment type="caution">
    <text evidence="1">The sequence shown here is derived from an EMBL/GenBank/DDBJ whole genome shotgun (WGS) entry which is preliminary data.</text>
</comment>
<reference evidence="1 2" key="1">
    <citation type="journal article" date="2019" name="Int. J. Syst. Evol. Microbiol.">
        <title>The Global Catalogue of Microorganisms (GCM) 10K type strain sequencing project: providing services to taxonomists for standard genome sequencing and annotation.</title>
        <authorList>
            <consortium name="The Broad Institute Genomics Platform"/>
            <consortium name="The Broad Institute Genome Sequencing Center for Infectious Disease"/>
            <person name="Wu L."/>
            <person name="Ma J."/>
        </authorList>
    </citation>
    <scope>NUCLEOTIDE SEQUENCE [LARGE SCALE GENOMIC DNA]</scope>
    <source>
        <strain evidence="1 2">JCM 16114</strain>
    </source>
</reference>
<keyword evidence="2" id="KW-1185">Reference proteome</keyword>
<evidence type="ECO:0008006" key="3">
    <source>
        <dbReference type="Google" id="ProtNLM"/>
    </source>
</evidence>
<organism evidence="1 2">
    <name type="scientific">Nonomuraea monospora</name>
    <dbReference type="NCBI Taxonomy" id="568818"/>
    <lineage>
        <taxon>Bacteria</taxon>
        <taxon>Bacillati</taxon>
        <taxon>Actinomycetota</taxon>
        <taxon>Actinomycetes</taxon>
        <taxon>Streptosporangiales</taxon>
        <taxon>Streptosporangiaceae</taxon>
        <taxon>Nonomuraea</taxon>
    </lineage>
</organism>